<reference evidence="1" key="1">
    <citation type="submission" date="2023-05" db="EMBL/GenBank/DDBJ databases">
        <authorList>
            <consortium name="ELIXIR-Norway"/>
        </authorList>
    </citation>
    <scope>NUCLEOTIDE SEQUENCE</scope>
</reference>
<reference evidence="1" key="2">
    <citation type="submission" date="2025-03" db="EMBL/GenBank/DDBJ databases">
        <authorList>
            <consortium name="ELIXIR-Norway"/>
            <consortium name="Elixir Norway"/>
        </authorList>
    </citation>
    <scope>NUCLEOTIDE SEQUENCE</scope>
</reference>
<dbReference type="Proteomes" id="UP001162501">
    <property type="component" value="Chromosome 33"/>
</dbReference>
<protein>
    <submittedName>
        <fullName evidence="1">Uncharacterized protein</fullName>
    </submittedName>
</protein>
<accession>A0AC59ZS07</accession>
<name>A0AC59ZS07_RANTA</name>
<sequence>MWVEVPRSDTPGIGFRAGERGSRQQLWALPSAAAGARERRASDGGASAAASSPPRPVLQGCSWHWGVGKLEGGAPGEPRAARGAPAAVLGAGPGALMGFTPCASACVCSLRPRRGPVRLVRPPHASERAGPARAASSSSAGGSGGAGSALRPARRGPGRAAAARRSGRGRCPARAGGGRSAAPEPRARRGGAHAGRRAAPCWAAPCPAGRRRRRREEAGGERGAAGGRAGPPAARRESASPRRAWPGVQTGDGWCGGSGSSLAPGSLSGLTPANMQNYRPGRS</sequence>
<proteinExistence type="predicted"/>
<evidence type="ECO:0000313" key="2">
    <source>
        <dbReference type="Proteomes" id="UP001162501"/>
    </source>
</evidence>
<dbReference type="EMBL" id="OX596117">
    <property type="protein sequence ID" value="CAN0495638.1"/>
    <property type="molecule type" value="Genomic_DNA"/>
</dbReference>
<organism evidence="1 2">
    <name type="scientific">Rangifer tarandus platyrhynchus</name>
    <name type="common">Svalbard reindeer</name>
    <dbReference type="NCBI Taxonomy" id="3082113"/>
    <lineage>
        <taxon>Eukaryota</taxon>
        <taxon>Metazoa</taxon>
        <taxon>Chordata</taxon>
        <taxon>Craniata</taxon>
        <taxon>Vertebrata</taxon>
        <taxon>Euteleostomi</taxon>
        <taxon>Mammalia</taxon>
        <taxon>Eutheria</taxon>
        <taxon>Laurasiatheria</taxon>
        <taxon>Artiodactyla</taxon>
        <taxon>Ruminantia</taxon>
        <taxon>Pecora</taxon>
        <taxon>Cervidae</taxon>
        <taxon>Odocoileinae</taxon>
        <taxon>Rangifer</taxon>
    </lineage>
</organism>
<gene>
    <name evidence="1" type="ORF">MRATA1EN22A_LOCUS21974</name>
</gene>
<evidence type="ECO:0000313" key="1">
    <source>
        <dbReference type="EMBL" id="CAN0495638.1"/>
    </source>
</evidence>